<dbReference type="GO" id="GO:0018104">
    <property type="term" value="P:peptidoglycan-protein cross-linking"/>
    <property type="evidence" value="ECO:0007669"/>
    <property type="project" value="TreeGrafter"/>
</dbReference>
<dbReference type="GO" id="GO:0016740">
    <property type="term" value="F:transferase activity"/>
    <property type="evidence" value="ECO:0007669"/>
    <property type="project" value="UniProtKB-KW"/>
</dbReference>
<keyword evidence="7" id="KW-0812">Transmembrane</keyword>
<dbReference type="STRING" id="762845.BCR26_06210"/>
<dbReference type="GO" id="GO:0008360">
    <property type="term" value="P:regulation of cell shape"/>
    <property type="evidence" value="ECO:0007669"/>
    <property type="project" value="UniProtKB-UniRule"/>
</dbReference>
<feature type="domain" description="L,D-TPase catalytic" evidence="8">
    <location>
        <begin position="326"/>
        <end position="459"/>
    </location>
</feature>
<dbReference type="Proteomes" id="UP000095256">
    <property type="component" value="Unassembled WGS sequence"/>
</dbReference>
<sequence>MDNSEKGTTSRKKPTKKKKLLMPLMGALLLLSIVAVGAYLFFQSHFFVTAKANDVSISMLNAKAAKEKLEKLNKTEVVVIKVGDKEEQIELPKKYDITEKYLEENIGKQTIDLPLNKEFQTDLTNKLNALAFEEGIPSQDARIERVDGGFQIAPEQYGTVVDKEALIKQVIADTGKGKGSYTYDVKDFYQKPALTKNDQGLNGQLATLNKKVNKAITLDVNGEKVEFPKAEIQGVLKDDGTIDEAKVDAWVAQMSQQYGASSKPVIFKNIHGVTKKYKNNGSYGWGVDSAKTKAALVQALNSENDTEAVAVPITGDPAQSSTISKDYVEVDMDNQMMYFFKNGEKVVETAIITGRYAKNTATIPGFHTILYKATDTSLSGTMPDGSPYSVPVKFWMPLLSYGGVVTQIGIHDSDYKLEQFGNKEAYKTNFGSLGCINTPGEAMSKIFSGSYDGMPVIIYGNIYDNAPGEFDKPIDYGEPV</sequence>
<evidence type="ECO:0000256" key="1">
    <source>
        <dbReference type="ARBA" id="ARBA00004752"/>
    </source>
</evidence>
<feature type="active site" description="Nucleophile" evidence="6">
    <location>
        <position position="435"/>
    </location>
</feature>
<evidence type="ECO:0000256" key="3">
    <source>
        <dbReference type="ARBA" id="ARBA00022960"/>
    </source>
</evidence>
<comment type="pathway">
    <text evidence="1 6">Cell wall biogenesis; peptidoglycan biosynthesis.</text>
</comment>
<comment type="caution">
    <text evidence="9">The sequence shown here is derived from an EMBL/GenBank/DDBJ whole genome shotgun (WGS) entry which is preliminary data.</text>
</comment>
<dbReference type="Gene3D" id="3.10.20.800">
    <property type="match status" value="1"/>
</dbReference>
<evidence type="ECO:0000256" key="4">
    <source>
        <dbReference type="ARBA" id="ARBA00022984"/>
    </source>
</evidence>
<keyword evidence="2" id="KW-0808">Transferase</keyword>
<dbReference type="InterPro" id="IPR050979">
    <property type="entry name" value="LD-transpeptidase"/>
</dbReference>
<dbReference type="UniPathway" id="UPA00219"/>
<gene>
    <name evidence="9" type="ORF">BCR26_06210</name>
</gene>
<dbReference type="Pfam" id="PF03734">
    <property type="entry name" value="YkuD"/>
    <property type="match status" value="1"/>
</dbReference>
<dbReference type="PANTHER" id="PTHR30582:SF33">
    <property type="entry name" value="EXPORTED PROTEIN"/>
    <property type="match status" value="1"/>
</dbReference>
<evidence type="ECO:0000256" key="7">
    <source>
        <dbReference type="SAM" id="Phobius"/>
    </source>
</evidence>
<organism evidence="9 10">
    <name type="scientific">Enterococcus rivorum</name>
    <dbReference type="NCBI Taxonomy" id="762845"/>
    <lineage>
        <taxon>Bacteria</taxon>
        <taxon>Bacillati</taxon>
        <taxon>Bacillota</taxon>
        <taxon>Bacilli</taxon>
        <taxon>Lactobacillales</taxon>
        <taxon>Enterococcaceae</taxon>
        <taxon>Enterococcus</taxon>
    </lineage>
</organism>
<reference evidence="9 10" key="1">
    <citation type="submission" date="2016-09" db="EMBL/GenBank/DDBJ databases">
        <authorList>
            <person name="Capua I."/>
            <person name="De Benedictis P."/>
            <person name="Joannis T."/>
            <person name="Lombin L.H."/>
            <person name="Cattoli G."/>
        </authorList>
    </citation>
    <scope>NUCLEOTIDE SEQUENCE [LARGE SCALE GENOMIC DNA]</scope>
    <source>
        <strain evidence="9 10">LMG 25899</strain>
    </source>
</reference>
<dbReference type="InterPro" id="IPR022029">
    <property type="entry name" value="YoaR-like_PG-bd"/>
</dbReference>
<proteinExistence type="predicted"/>
<evidence type="ECO:0000313" key="9">
    <source>
        <dbReference type="EMBL" id="OEH80931.1"/>
    </source>
</evidence>
<dbReference type="GO" id="GO:0005576">
    <property type="term" value="C:extracellular region"/>
    <property type="evidence" value="ECO:0007669"/>
    <property type="project" value="TreeGrafter"/>
</dbReference>
<accession>A0A1E5KSU4</accession>
<evidence type="ECO:0000256" key="2">
    <source>
        <dbReference type="ARBA" id="ARBA00022679"/>
    </source>
</evidence>
<dbReference type="CDD" id="cd16913">
    <property type="entry name" value="YkuD_like"/>
    <property type="match status" value="1"/>
</dbReference>
<evidence type="ECO:0000259" key="8">
    <source>
        <dbReference type="PROSITE" id="PS52029"/>
    </source>
</evidence>
<evidence type="ECO:0000313" key="10">
    <source>
        <dbReference type="Proteomes" id="UP000095256"/>
    </source>
</evidence>
<dbReference type="PANTHER" id="PTHR30582">
    <property type="entry name" value="L,D-TRANSPEPTIDASE"/>
    <property type="match status" value="1"/>
</dbReference>
<keyword evidence="7" id="KW-1133">Transmembrane helix</keyword>
<dbReference type="Pfam" id="PF12229">
    <property type="entry name" value="PG_binding_4"/>
    <property type="match status" value="1"/>
</dbReference>
<dbReference type="AlphaFoldDB" id="A0A1E5KSU4"/>
<dbReference type="SUPFAM" id="SSF141523">
    <property type="entry name" value="L,D-transpeptidase catalytic domain-like"/>
    <property type="match status" value="1"/>
</dbReference>
<dbReference type="EMBL" id="MIEK01000078">
    <property type="protein sequence ID" value="OEH80931.1"/>
    <property type="molecule type" value="Genomic_DNA"/>
</dbReference>
<dbReference type="InterPro" id="IPR038063">
    <property type="entry name" value="Transpep_catalytic_dom"/>
</dbReference>
<evidence type="ECO:0000256" key="6">
    <source>
        <dbReference type="PROSITE-ProRule" id="PRU01373"/>
    </source>
</evidence>
<keyword evidence="7" id="KW-0472">Membrane</keyword>
<evidence type="ECO:0000256" key="5">
    <source>
        <dbReference type="ARBA" id="ARBA00023316"/>
    </source>
</evidence>
<dbReference type="GO" id="GO:0071555">
    <property type="term" value="P:cell wall organization"/>
    <property type="evidence" value="ECO:0007669"/>
    <property type="project" value="UniProtKB-UniRule"/>
</dbReference>
<name>A0A1E5KSU4_9ENTE</name>
<feature type="active site" description="Proton donor/acceptor" evidence="6">
    <location>
        <position position="411"/>
    </location>
</feature>
<dbReference type="InterPro" id="IPR038054">
    <property type="entry name" value="LD_TPept-like_central_sf"/>
</dbReference>
<dbReference type="InterPro" id="IPR005490">
    <property type="entry name" value="LD_TPept_cat_dom"/>
</dbReference>
<keyword evidence="4 6" id="KW-0573">Peptidoglycan synthesis</keyword>
<dbReference type="GO" id="GO:0071972">
    <property type="term" value="F:peptidoglycan L,D-transpeptidase activity"/>
    <property type="evidence" value="ECO:0007669"/>
    <property type="project" value="TreeGrafter"/>
</dbReference>
<dbReference type="PROSITE" id="PS52029">
    <property type="entry name" value="LD_TPASE"/>
    <property type="match status" value="1"/>
</dbReference>
<keyword evidence="10" id="KW-1185">Reference proteome</keyword>
<dbReference type="SUPFAM" id="SSF143985">
    <property type="entry name" value="L,D-transpeptidase pre-catalytic domain-like"/>
    <property type="match status" value="1"/>
</dbReference>
<dbReference type="Gene3D" id="2.40.440.10">
    <property type="entry name" value="L,D-transpeptidase catalytic domain-like"/>
    <property type="match status" value="1"/>
</dbReference>
<keyword evidence="3 6" id="KW-0133">Cell shape</keyword>
<keyword evidence="5 6" id="KW-0961">Cell wall biogenesis/degradation</keyword>
<protein>
    <recommendedName>
        <fullName evidence="8">L,D-TPase catalytic domain-containing protein</fullName>
    </recommendedName>
</protein>
<feature type="transmembrane region" description="Helical" evidence="7">
    <location>
        <begin position="20"/>
        <end position="42"/>
    </location>
</feature>